<evidence type="ECO:0000256" key="4">
    <source>
        <dbReference type="PROSITE-ProRule" id="PRU00091"/>
    </source>
</evidence>
<proteinExistence type="predicted"/>
<evidence type="ECO:0000256" key="2">
    <source>
        <dbReference type="ARBA" id="ARBA00022771"/>
    </source>
</evidence>
<dbReference type="SUPFAM" id="SSF57903">
    <property type="entry name" value="FYVE/PHD zinc finger"/>
    <property type="match status" value="1"/>
</dbReference>
<dbReference type="PANTHER" id="PTHR47794">
    <property type="entry name" value="VACUOLAR PROTEIN SORTING-ASSOCIATED PROTEIN 27"/>
    <property type="match status" value="1"/>
</dbReference>
<organism evidence="7 9">
    <name type="scientific">Didymodactylos carnosus</name>
    <dbReference type="NCBI Taxonomy" id="1234261"/>
    <lineage>
        <taxon>Eukaryota</taxon>
        <taxon>Metazoa</taxon>
        <taxon>Spiralia</taxon>
        <taxon>Gnathifera</taxon>
        <taxon>Rotifera</taxon>
        <taxon>Eurotatoria</taxon>
        <taxon>Bdelloidea</taxon>
        <taxon>Philodinida</taxon>
        <taxon>Philodinidae</taxon>
        <taxon>Didymodactylos</taxon>
    </lineage>
</organism>
<feature type="compositionally biased region" description="Basic and acidic residues" evidence="5">
    <location>
        <begin position="1605"/>
        <end position="1624"/>
    </location>
</feature>
<evidence type="ECO:0000256" key="1">
    <source>
        <dbReference type="ARBA" id="ARBA00022723"/>
    </source>
</evidence>
<name>A0A8S2E757_9BILA</name>
<gene>
    <name evidence="7" type="ORF">OVA965_LOCUS21261</name>
    <name evidence="8" type="ORF">TMI583_LOCUS21877</name>
</gene>
<dbReference type="InterPro" id="IPR017455">
    <property type="entry name" value="Znf_FYVE-rel"/>
</dbReference>
<feature type="compositionally biased region" description="Polar residues" evidence="5">
    <location>
        <begin position="1632"/>
        <end position="1647"/>
    </location>
</feature>
<dbReference type="EMBL" id="CAJNOK010011605">
    <property type="protein sequence ID" value="CAF1143854.1"/>
    <property type="molecule type" value="Genomic_DNA"/>
</dbReference>
<keyword evidence="1" id="KW-0479">Metal-binding</keyword>
<dbReference type="Proteomes" id="UP000682733">
    <property type="component" value="Unassembled WGS sequence"/>
</dbReference>
<protein>
    <recommendedName>
        <fullName evidence="6">FYVE-type domain-containing protein</fullName>
    </recommendedName>
</protein>
<dbReference type="InterPro" id="IPR013083">
    <property type="entry name" value="Znf_RING/FYVE/PHD"/>
</dbReference>
<dbReference type="PROSITE" id="PS50178">
    <property type="entry name" value="ZF_FYVE"/>
    <property type="match status" value="1"/>
</dbReference>
<feature type="domain" description="FYVE-type" evidence="6">
    <location>
        <begin position="241"/>
        <end position="301"/>
    </location>
</feature>
<dbReference type="InterPro" id="IPR011011">
    <property type="entry name" value="Znf_FYVE_PHD"/>
</dbReference>
<keyword evidence="3" id="KW-0862">Zinc</keyword>
<comment type="caution">
    <text evidence="7">The sequence shown here is derived from an EMBL/GenBank/DDBJ whole genome shotgun (WGS) entry which is preliminary data.</text>
</comment>
<evidence type="ECO:0000313" key="8">
    <source>
        <dbReference type="EMBL" id="CAF3943498.1"/>
    </source>
</evidence>
<reference evidence="7" key="1">
    <citation type="submission" date="2021-02" db="EMBL/GenBank/DDBJ databases">
        <authorList>
            <person name="Nowell W R."/>
        </authorList>
    </citation>
    <scope>NUCLEOTIDE SEQUENCE</scope>
</reference>
<dbReference type="GO" id="GO:0008270">
    <property type="term" value="F:zinc ion binding"/>
    <property type="evidence" value="ECO:0007669"/>
    <property type="project" value="UniProtKB-KW"/>
</dbReference>
<sequence length="1769" mass="208086">MGETLSDIYKTRIDKYLVEYNNLSFSNNFNEKLKELIKNAIPANSKDIRVNRYIQCNVCHQSYENKHVHQRQNCEPYEALFTKAKKSLSLEQVIDSDIWNWKTVEKLSSYQTIWNAHETWKKLSHLIFDLKEPVRIISNPERCWILLIDKYQHHQEELMKLPILLSKTVFINYLPNSEEIQKLKTIFDKYDQEEEPSVFSKLQNNDQRTQSGNYYLFDSTITNKYINKNDFYFPIQNPPSQLSNNKCCACKKAFSFFARRHFCRMCGQDHCTDCSLYKRIPHLGYITKSVRICSNCSEEKKQLIYQHLFNYVKNLIESNRLELLSIFLALLDRYQPDSNRSFYHQTGIRYYQAEKYSLALQCFTYARLDNDEWFKYSIEFCKKNEYSYCFTCMKLCNKSDNFWLQQATLQHNSIYALLCYERIKLSIEKIFQIASDQFFKDTDTCLFYLLYLNVKYADQVDWKDFGGKTLLERKDNGSLAMFCFYLYDKMLHDEWIYVSEQLCDTNQFEKLALLLTYLYCVQKIDLQISTNSYIYFLTKILLSKKTTISLDDWLNHFCNISSVDMNRIIIGLSFAHIYKYRSWIEYKNQYIEKKEYLKVLFCHKMAETLCDHNETRWFINAIEDFDPIGYELFNNTNQISQWKQLADQYYNDQKFLIALNCYLFCEQEKAYETIIQQAQSSTLPLSTALLYLTVVFKLTRGCSSKNSHVLPLVISAVQMYETEDRFKNIDLFKYHLLILNQLAKMNDEKGENDPMINGGVHILLSMDRLSNESMQNLTALNQPLLIKLQTKVFIQLKAATYKSCLELMKVLFNSENYFLEQLKQVLQNCCGILELEDIQPSEYRSKMYFIQAIIYKLENNPIQSLSSIHHALLSHPYDTVIISLLFFINFSYTHSTIRRALIDDIINNSLNLSDITPPIHLMKNLTFLKRTERLIMLKKYERAIIKRLAENNPVQAAFSYIDLIMAISGNRTLFANSLTMSCLYFYKAMTNPKCTSAELYAYRSIIFDISIEIFLFTRHYLPLYVQMYIYKMLYTIILRSSDLFSKRNVIINDRSQTLKNEPIINDYHETVLDELLKNILHLSQVNPLTHSPSTSTIHDMVYMECAGNEFLSKYLKFKSFNRSLYQYYYFEGIWKGWIDNDTFTDEREICMEALLHDNNWIMDDVQDLLCWSVIPKTNDGWFLNTQHRLRLGQSAYSQVIGITLNNDTGDIEFLFTKAKKNEHNLFDAADVVDVLTNGIDFAYFTLDPPNANYHSHPFNEMRYLPRRLENIPNYLLTLLHTDYLLKMISTGVEICSLIPFEMRSSTDNLMQRLPIKIREELQAIAVKKSGMITDSIRRFWIQPESTLDYEQIFHKNFFGRTNDNITHVYLSDNFKMCVKQHRMKYDEKGNLIDDKNDTQDDQSAEAQFSRVFTKYYDEIGEYFPELLRLKELVKLNFLSRIIRARYESQRDLAARIENNSAIDTHLKEMKRTIGRYPTGSDENDKKILNALLKNLSKQCFCKKSALRPYIIDWLEYNDEQALVQYLKQSIIQEKAKLKFTIEKLNFFYDDTHDNDQKMSNDLSKCSWVPAAFSIDLNMKVYGGVLAAADGKEVPGIAQMQKSKPATKENASKVSANDHSRRNDMRIGGTAGGDNNETGTRSNFSTNSYPTRQEALNAILTKYGLSEEAKPYEVVPVLDTNPDMKQKSIEESKKTGEYITAMVDEIFYELPDGFLILRQDTERTYNERRKKGSTDTSGAQKAHFNVLIWTLAEPIDTKEHYYFDRDERKT</sequence>
<dbReference type="SMART" id="SM00064">
    <property type="entry name" value="FYVE"/>
    <property type="match status" value="1"/>
</dbReference>
<dbReference type="GO" id="GO:0033565">
    <property type="term" value="C:ESCRT-0 complex"/>
    <property type="evidence" value="ECO:0007669"/>
    <property type="project" value="TreeGrafter"/>
</dbReference>
<evidence type="ECO:0000313" key="9">
    <source>
        <dbReference type="Proteomes" id="UP000677228"/>
    </source>
</evidence>
<dbReference type="Proteomes" id="UP000677228">
    <property type="component" value="Unassembled WGS sequence"/>
</dbReference>
<dbReference type="Pfam" id="PF01363">
    <property type="entry name" value="FYVE"/>
    <property type="match status" value="1"/>
</dbReference>
<dbReference type="CDD" id="cd00065">
    <property type="entry name" value="FYVE_like_SF"/>
    <property type="match status" value="1"/>
</dbReference>
<dbReference type="InterPro" id="IPR000306">
    <property type="entry name" value="Znf_FYVE"/>
</dbReference>
<dbReference type="GO" id="GO:0043130">
    <property type="term" value="F:ubiquitin binding"/>
    <property type="evidence" value="ECO:0007669"/>
    <property type="project" value="TreeGrafter"/>
</dbReference>
<evidence type="ECO:0000259" key="6">
    <source>
        <dbReference type="PROSITE" id="PS50178"/>
    </source>
</evidence>
<dbReference type="Gene3D" id="3.30.40.10">
    <property type="entry name" value="Zinc/RING finger domain, C3HC4 (zinc finger)"/>
    <property type="match status" value="1"/>
</dbReference>
<evidence type="ECO:0000313" key="7">
    <source>
        <dbReference type="EMBL" id="CAF1143854.1"/>
    </source>
</evidence>
<keyword evidence="2 4" id="KW-0863">Zinc-finger</keyword>
<dbReference type="EMBL" id="CAJOBA010027963">
    <property type="protein sequence ID" value="CAF3943498.1"/>
    <property type="molecule type" value="Genomic_DNA"/>
</dbReference>
<dbReference type="GO" id="GO:0043328">
    <property type="term" value="P:protein transport to vacuole involved in ubiquitin-dependent protein catabolic process via the multivesicular body sorting pathway"/>
    <property type="evidence" value="ECO:0007669"/>
    <property type="project" value="TreeGrafter"/>
</dbReference>
<dbReference type="PANTHER" id="PTHR47794:SF1">
    <property type="entry name" value="VACUOLAR PROTEIN SORTING-ASSOCIATED PROTEIN 27"/>
    <property type="match status" value="1"/>
</dbReference>
<evidence type="ECO:0000256" key="5">
    <source>
        <dbReference type="SAM" id="MobiDB-lite"/>
    </source>
</evidence>
<feature type="region of interest" description="Disordered" evidence="5">
    <location>
        <begin position="1598"/>
        <end position="1647"/>
    </location>
</feature>
<evidence type="ECO:0000256" key="3">
    <source>
        <dbReference type="ARBA" id="ARBA00022833"/>
    </source>
</evidence>
<accession>A0A8S2E757</accession>
<dbReference type="GO" id="GO:0032266">
    <property type="term" value="F:phosphatidylinositol-3-phosphate binding"/>
    <property type="evidence" value="ECO:0007669"/>
    <property type="project" value="TreeGrafter"/>
</dbReference>
<dbReference type="GO" id="GO:0006623">
    <property type="term" value="P:protein targeting to vacuole"/>
    <property type="evidence" value="ECO:0007669"/>
    <property type="project" value="TreeGrafter"/>
</dbReference>